<dbReference type="AlphaFoldDB" id="I0ESI1"/>
<dbReference type="EMBL" id="CP003481">
    <property type="protein sequence ID" value="AFI05900.1"/>
    <property type="molecule type" value="Genomic_DNA"/>
</dbReference>
<dbReference type="STRING" id="1163745.HCD_04430"/>
<name>I0ESI1_HELCM</name>
<dbReference type="PATRIC" id="fig|1163745.3.peg.935"/>
<dbReference type="Proteomes" id="UP000005013">
    <property type="component" value="Chromosome"/>
</dbReference>
<evidence type="ECO:0000313" key="2">
    <source>
        <dbReference type="Proteomes" id="UP000005013"/>
    </source>
</evidence>
<reference evidence="1 2" key="1">
    <citation type="journal article" date="2013" name="PLoS ONE">
        <title>Sequence Divergence and Conservation in Genomes ofHelicobacter cetorum Strains from a Dolphin and a Whale.</title>
        <authorList>
            <person name="Kersulyte D."/>
            <person name="Rossi M."/>
            <person name="Berg D.E."/>
        </authorList>
    </citation>
    <scope>NUCLEOTIDE SEQUENCE [LARGE SCALE GENOMIC DNA]</scope>
    <source>
        <strain evidence="1 2">MIT 99-5656</strain>
    </source>
</reference>
<dbReference type="RefSeq" id="WP_014659407.1">
    <property type="nucleotide sequence ID" value="NC_017735.1"/>
</dbReference>
<proteinExistence type="predicted"/>
<keyword evidence="2" id="KW-1185">Reference proteome</keyword>
<dbReference type="KEGG" id="hcm:HCD_04430"/>
<sequence>MLENNLKSILIKIFKKLNPNTLLKILKKIFFIKTIFLYMKFNSLEKQALNDFLFLKNLNFSIFKEPYQKNTFTKTFKKIFFTKNFKNSIDFFNFKNPFYRGLNAFV</sequence>
<protein>
    <submittedName>
        <fullName evidence="1">Uncharacterized protein</fullName>
    </submittedName>
</protein>
<evidence type="ECO:0000313" key="1">
    <source>
        <dbReference type="EMBL" id="AFI05900.1"/>
    </source>
</evidence>
<organism evidence="1 2">
    <name type="scientific">Helicobacter cetorum (strain ATCC BAA-540 / CCUG 52418 / MIT 99-5656)</name>
    <dbReference type="NCBI Taxonomy" id="1163745"/>
    <lineage>
        <taxon>Bacteria</taxon>
        <taxon>Pseudomonadati</taxon>
        <taxon>Campylobacterota</taxon>
        <taxon>Epsilonproteobacteria</taxon>
        <taxon>Campylobacterales</taxon>
        <taxon>Helicobacteraceae</taxon>
        <taxon>Helicobacter</taxon>
    </lineage>
</organism>
<gene>
    <name evidence="1" type="ordered locus">HCD_04430</name>
</gene>
<dbReference type="HOGENOM" id="CLU_2219468_0_0_7"/>
<accession>I0ESI1</accession>